<sequence length="685" mass="76125">MTTPQAFGQALPNQVDRIVALSDAQLELLADVRDLFRDRIALEREYATKLQTLARKAVDKKNKKIGALIVGLDSVKPADESTIKQSTLDKAYSQLISSFAETAQDHVHLADELQLRVAEVLKATEKRHEEARKRQAQYYQKLLSDYDKVQSDCQKNKQKYDAECSEVAIYSQKQERSSDDKHAERVAKQLEQQRVDMYNSKNVYLVSTSMVNKMKSKLYTEDLPALEDQLQTLQTQLLDKFSKIVIEAESVHSRHLEILKSRLDAADAAARGVDSQRDQQLFIEHNIRQFTYPPDLEFQSCPTYYDTNEINVDPAPKVYLQNKLAKCKEKLLELQPIVEAKQRDVTQLGKLVDTYSDNQTLESLDEVSDSYLDAHHQLSFYLSSERMLSTEIETISVALGGDEGEQHPHSFKSSSFSIPTQCAYCKSSIWGLSKQGKSCQDCGISVHSKCELKVPADCAGDQGKQRHAHSLSVSSTLSRSASRGSATPPVVIPTPSSFQVTTTDQKSTIDESHSIARVLFDFTPTSPFELAVTEGSFVHVLEEDDGSGWVKVLDNSGKKGLVPASYVDLQGPAPSIRESTPQGSEVLQAVGEFVRAVYDYEAQGPGELGLQEGQLIRLTDGASGGRNYADGWWEGVGEAGKQGIFPSNYPTCEFRRTAIIVHVAVFSNVDFAVEPPPTTSDYCLV</sequence>
<proteinExistence type="predicted"/>
<name>A0ACB8TRY8_9APHY</name>
<gene>
    <name evidence="1" type="ORF">BDY19DRAFT_1043519</name>
</gene>
<dbReference type="Proteomes" id="UP001055072">
    <property type="component" value="Unassembled WGS sequence"/>
</dbReference>
<comment type="caution">
    <text evidence="1">The sequence shown here is derived from an EMBL/GenBank/DDBJ whole genome shotgun (WGS) entry which is preliminary data.</text>
</comment>
<evidence type="ECO:0000313" key="1">
    <source>
        <dbReference type="EMBL" id="KAI0084817.1"/>
    </source>
</evidence>
<accession>A0ACB8TRY8</accession>
<organism evidence="1 2">
    <name type="scientific">Irpex rosettiformis</name>
    <dbReference type="NCBI Taxonomy" id="378272"/>
    <lineage>
        <taxon>Eukaryota</taxon>
        <taxon>Fungi</taxon>
        <taxon>Dikarya</taxon>
        <taxon>Basidiomycota</taxon>
        <taxon>Agaricomycotina</taxon>
        <taxon>Agaricomycetes</taxon>
        <taxon>Polyporales</taxon>
        <taxon>Irpicaceae</taxon>
        <taxon>Irpex</taxon>
    </lineage>
</organism>
<keyword evidence="2" id="KW-1185">Reference proteome</keyword>
<evidence type="ECO:0000313" key="2">
    <source>
        <dbReference type="Proteomes" id="UP001055072"/>
    </source>
</evidence>
<dbReference type="EMBL" id="MU274938">
    <property type="protein sequence ID" value="KAI0084817.1"/>
    <property type="molecule type" value="Genomic_DNA"/>
</dbReference>
<protein>
    <submittedName>
        <fullName evidence="1">Uncharacterized protein</fullName>
    </submittedName>
</protein>
<reference evidence="1" key="1">
    <citation type="journal article" date="2021" name="Environ. Microbiol.">
        <title>Gene family expansions and transcriptome signatures uncover fungal adaptations to wood decay.</title>
        <authorList>
            <person name="Hage H."/>
            <person name="Miyauchi S."/>
            <person name="Viragh M."/>
            <person name="Drula E."/>
            <person name="Min B."/>
            <person name="Chaduli D."/>
            <person name="Navarro D."/>
            <person name="Favel A."/>
            <person name="Norest M."/>
            <person name="Lesage-Meessen L."/>
            <person name="Balint B."/>
            <person name="Merenyi Z."/>
            <person name="de Eugenio L."/>
            <person name="Morin E."/>
            <person name="Martinez A.T."/>
            <person name="Baldrian P."/>
            <person name="Stursova M."/>
            <person name="Martinez M.J."/>
            <person name="Novotny C."/>
            <person name="Magnuson J.K."/>
            <person name="Spatafora J.W."/>
            <person name="Maurice S."/>
            <person name="Pangilinan J."/>
            <person name="Andreopoulos W."/>
            <person name="LaButti K."/>
            <person name="Hundley H."/>
            <person name="Na H."/>
            <person name="Kuo A."/>
            <person name="Barry K."/>
            <person name="Lipzen A."/>
            <person name="Henrissat B."/>
            <person name="Riley R."/>
            <person name="Ahrendt S."/>
            <person name="Nagy L.G."/>
            <person name="Grigoriev I.V."/>
            <person name="Martin F."/>
            <person name="Rosso M.N."/>
        </authorList>
    </citation>
    <scope>NUCLEOTIDE SEQUENCE</scope>
    <source>
        <strain evidence="1">CBS 384.51</strain>
    </source>
</reference>